<evidence type="ECO:0000313" key="4">
    <source>
        <dbReference type="Proteomes" id="UP000288388"/>
    </source>
</evidence>
<evidence type="ECO:0000313" key="1">
    <source>
        <dbReference type="EMBL" id="MDT2402776.1"/>
    </source>
</evidence>
<reference evidence="1 5" key="2">
    <citation type="submission" date="2023-03" db="EMBL/GenBank/DDBJ databases">
        <authorList>
            <person name="Shen W."/>
            <person name="Cai J."/>
        </authorList>
    </citation>
    <scope>NUCLEOTIDE SEQUENCE [LARGE SCALE GENOMIC DNA]</scope>
    <source>
        <strain evidence="1">P33-2</strain>
        <strain evidence="2 5">Y2</strain>
    </source>
</reference>
<dbReference type="EMBL" id="RYZS01000001">
    <property type="protein sequence ID" value="RVU94603.1"/>
    <property type="molecule type" value="Genomic_DNA"/>
</dbReference>
<reference evidence="3 4" key="1">
    <citation type="submission" date="2018-12" db="EMBL/GenBank/DDBJ databases">
        <title>A novel vanA-carrying plasmid in a clinical isolate of Enterococcus avium.</title>
        <authorList>
            <person name="Bernasconi O.J."/>
            <person name="Luzzaro F."/>
            <person name="Endimiani A."/>
        </authorList>
    </citation>
    <scope>NUCLEOTIDE SEQUENCE [LARGE SCALE GENOMIC DNA]</scope>
    <source>
        <strain evidence="3 4">LC0559/18</strain>
    </source>
</reference>
<dbReference type="AlphaFoldDB" id="A0A2N8Q252"/>
<accession>A0A2N8Q252</accession>
<dbReference type="Proteomes" id="UP001260773">
    <property type="component" value="Unassembled WGS sequence"/>
</dbReference>
<sequence>MATIILSILIFGGAGVVVYRRIKNGSSCEDCDSGCPVKEEQHKH</sequence>
<comment type="caution">
    <text evidence="3">The sequence shown here is derived from an EMBL/GenBank/DDBJ whole genome shotgun (WGS) entry which is preliminary data.</text>
</comment>
<name>A0A2N8Q252_ENTAV</name>
<evidence type="ECO:0000313" key="3">
    <source>
        <dbReference type="EMBL" id="RVU94603.1"/>
    </source>
</evidence>
<proteinExistence type="predicted"/>
<dbReference type="Proteomes" id="UP001264335">
    <property type="component" value="Unassembled WGS sequence"/>
</dbReference>
<dbReference type="EMBL" id="JARPWY010000011">
    <property type="protein sequence ID" value="MDT2513818.1"/>
    <property type="molecule type" value="Genomic_DNA"/>
</dbReference>
<dbReference type="RefSeq" id="WP_016180421.1">
    <property type="nucleotide sequence ID" value="NZ_CAAKNX010000001.1"/>
</dbReference>
<protein>
    <submittedName>
        <fullName evidence="3">FeoB-associated Cys-rich membrane protein</fullName>
    </submittedName>
</protein>
<dbReference type="EMBL" id="JARPWH010000031">
    <property type="protein sequence ID" value="MDT2402776.1"/>
    <property type="molecule type" value="Genomic_DNA"/>
</dbReference>
<evidence type="ECO:0000313" key="2">
    <source>
        <dbReference type="EMBL" id="MDT2513818.1"/>
    </source>
</evidence>
<organism evidence="3 4">
    <name type="scientific">Enterococcus avium</name>
    <name type="common">Streptococcus avium</name>
    <dbReference type="NCBI Taxonomy" id="33945"/>
    <lineage>
        <taxon>Bacteria</taxon>
        <taxon>Bacillati</taxon>
        <taxon>Bacillota</taxon>
        <taxon>Bacilli</taxon>
        <taxon>Lactobacillales</taxon>
        <taxon>Enterococcaceae</taxon>
        <taxon>Enterococcus</taxon>
    </lineage>
</organism>
<gene>
    <name evidence="3" type="ORF">EK398_06930</name>
    <name evidence="1" type="ORF">P7D43_10355</name>
    <name evidence="2" type="ORF">P7D79_06170</name>
</gene>
<dbReference type="GeneID" id="69567252"/>
<dbReference type="Proteomes" id="UP000288388">
    <property type="component" value="Unassembled WGS sequence"/>
</dbReference>
<evidence type="ECO:0000313" key="5">
    <source>
        <dbReference type="Proteomes" id="UP001264335"/>
    </source>
</evidence>